<dbReference type="InterPro" id="IPR029063">
    <property type="entry name" value="SAM-dependent_MTases_sf"/>
</dbReference>
<accession>A0A4Z0R9P2</accession>
<dbReference type="PANTHER" id="PTHR43318">
    <property type="entry name" value="UDP-N-ACETYLGLUCOSAMINE 4,6-DEHYDRATASE"/>
    <property type="match status" value="1"/>
</dbReference>
<dbReference type="CDD" id="cd05237">
    <property type="entry name" value="UDP_invert_4-6DH_SDR_e"/>
    <property type="match status" value="1"/>
</dbReference>
<dbReference type="Pfam" id="PF13727">
    <property type="entry name" value="CoA_binding_3"/>
    <property type="match status" value="1"/>
</dbReference>
<reference evidence="4 5" key="1">
    <citation type="submission" date="2019-03" db="EMBL/GenBank/DDBJ databases">
        <title>Draft Genome Sequence of Desulfosporosinus fructosivorans Strain 63.6F, Isolated from Marine Sediment in the Baltic Sea.</title>
        <authorList>
            <person name="Hausmann B."/>
            <person name="Vandieken V."/>
            <person name="Pjevac P."/>
            <person name="Schreck K."/>
            <person name="Herbold C.W."/>
            <person name="Loy A."/>
        </authorList>
    </citation>
    <scope>NUCLEOTIDE SEQUENCE [LARGE SCALE GENOMIC DNA]</scope>
    <source>
        <strain evidence="4 5">63.6F</strain>
    </source>
</reference>
<feature type="transmembrane region" description="Helical" evidence="2">
    <location>
        <begin position="42"/>
        <end position="66"/>
    </location>
</feature>
<dbReference type="RefSeq" id="WP_135544478.1">
    <property type="nucleotide sequence ID" value="NZ_SPQQ01000001.1"/>
</dbReference>
<dbReference type="Proteomes" id="UP000298460">
    <property type="component" value="Unassembled WGS sequence"/>
</dbReference>
<dbReference type="SUPFAM" id="SSF53335">
    <property type="entry name" value="S-adenosyl-L-methionine-dependent methyltransferases"/>
    <property type="match status" value="1"/>
</dbReference>
<dbReference type="Pfam" id="PF02719">
    <property type="entry name" value="Polysacc_synt_2"/>
    <property type="match status" value="1"/>
</dbReference>
<feature type="transmembrane region" description="Helical" evidence="2">
    <location>
        <begin position="114"/>
        <end position="135"/>
    </location>
</feature>
<dbReference type="PANTHER" id="PTHR43318:SF1">
    <property type="entry name" value="POLYSACCHARIDE BIOSYNTHESIS PROTEIN EPSC-RELATED"/>
    <property type="match status" value="1"/>
</dbReference>
<evidence type="ECO:0000313" key="4">
    <source>
        <dbReference type="EMBL" id="TGE39538.1"/>
    </source>
</evidence>
<name>A0A4Z0R9P2_9FIRM</name>
<gene>
    <name evidence="4" type="ORF">E4K67_00540</name>
</gene>
<dbReference type="InterPro" id="IPR051203">
    <property type="entry name" value="Polysaccharide_Synthase-Rel"/>
</dbReference>
<protein>
    <submittedName>
        <fullName evidence="4">Polysaccharide biosynthesis protein</fullName>
    </submittedName>
</protein>
<proteinExistence type="inferred from homology"/>
<evidence type="ECO:0000313" key="5">
    <source>
        <dbReference type="Proteomes" id="UP000298460"/>
    </source>
</evidence>
<feature type="transmembrane region" description="Helical" evidence="2">
    <location>
        <begin position="7"/>
        <end position="30"/>
    </location>
</feature>
<organism evidence="4 5">
    <name type="scientific">Desulfosporosinus fructosivorans</name>
    <dbReference type="NCBI Taxonomy" id="2018669"/>
    <lineage>
        <taxon>Bacteria</taxon>
        <taxon>Bacillati</taxon>
        <taxon>Bacillota</taxon>
        <taxon>Clostridia</taxon>
        <taxon>Eubacteriales</taxon>
        <taxon>Desulfitobacteriaceae</taxon>
        <taxon>Desulfosporosinus</taxon>
    </lineage>
</organism>
<dbReference type="Gene3D" id="3.40.50.720">
    <property type="entry name" value="NAD(P)-binding Rossmann-like Domain"/>
    <property type="match status" value="2"/>
</dbReference>
<comment type="similarity">
    <text evidence="1">Belongs to the polysaccharide synthase family.</text>
</comment>
<keyword evidence="2" id="KW-0812">Transmembrane</keyword>
<feature type="domain" description="Polysaccharide biosynthesis protein CapD-like" evidence="3">
    <location>
        <begin position="294"/>
        <end position="577"/>
    </location>
</feature>
<sequence>MILRKRTLFLMLIDAMLINLAAFGSFYLRLESFGEGAFLEYYHTYYVTAVIATILYIAVFHVFGLYNRLWQYASTGELLSIVYAVSVGTGGTVAAVYLYGLMNAATLTYIRMPHTAAVLLWLAMVFLIGGSRFIWRILQENTYDRHVPGTKKQVLIVGAGDAGVLAARELKNRNYRDGRPIGFIDDNHSKQKLQLLGIPVLGTRKDIVRIVNGYNIDEVIIAMPSASGDSVREIVEICEKVGVELKIMPGVYDIISGDMNVNPIRQIQVEDLLGRDPVCVDLEEVAGYVAGETVFITGAGGSIGSEICRQIARFNPGKLVLLGHGENSIFDIEQELRAEHPGIDYITEILDIKDRQKVDLIFRRYKPGVVFHAAAHKHVPLMERNPEEALKNNLIGSQNLAEAADKIRVKTFVSISTDKAVNPTSVMGATKRTVELLIQSLDRRSKTKFVAVRFGNVLGSSGSVIPTFKRQIAKGGPVTVTHPDMVRYFMTIPEAAQLVIQAGAMAKGGEIFILDMGKPVKIVDLAKDLIRLSGFEPDVDIKIQFTGIRPGEKLFEELLTAEEGITSTKHSRIFVAKPNVIDVKLLEELTHIVRERGSYLTRDEVIELLQTVIPTFRQKDTKVVANQ</sequence>
<feature type="transmembrane region" description="Helical" evidence="2">
    <location>
        <begin position="78"/>
        <end position="102"/>
    </location>
</feature>
<evidence type="ECO:0000256" key="1">
    <source>
        <dbReference type="ARBA" id="ARBA00007430"/>
    </source>
</evidence>
<dbReference type="InterPro" id="IPR036291">
    <property type="entry name" value="NAD(P)-bd_dom_sf"/>
</dbReference>
<keyword evidence="2" id="KW-0472">Membrane</keyword>
<keyword evidence="5" id="KW-1185">Reference proteome</keyword>
<evidence type="ECO:0000256" key="2">
    <source>
        <dbReference type="SAM" id="Phobius"/>
    </source>
</evidence>
<dbReference type="OrthoDB" id="9803111at2"/>
<dbReference type="EMBL" id="SPQQ01000001">
    <property type="protein sequence ID" value="TGE39538.1"/>
    <property type="molecule type" value="Genomic_DNA"/>
</dbReference>
<dbReference type="AlphaFoldDB" id="A0A4Z0R9P2"/>
<dbReference type="SUPFAM" id="SSF51735">
    <property type="entry name" value="NAD(P)-binding Rossmann-fold domains"/>
    <property type="match status" value="1"/>
</dbReference>
<evidence type="ECO:0000259" key="3">
    <source>
        <dbReference type="Pfam" id="PF02719"/>
    </source>
</evidence>
<comment type="caution">
    <text evidence="4">The sequence shown here is derived from an EMBL/GenBank/DDBJ whole genome shotgun (WGS) entry which is preliminary data.</text>
</comment>
<keyword evidence="2" id="KW-1133">Transmembrane helix</keyword>
<dbReference type="InterPro" id="IPR003869">
    <property type="entry name" value="Polysac_CapD-like"/>
</dbReference>